<dbReference type="Pfam" id="PF01740">
    <property type="entry name" value="STAS"/>
    <property type="match status" value="1"/>
</dbReference>
<dbReference type="CDD" id="cd07043">
    <property type="entry name" value="STAS_anti-anti-sigma_factors"/>
    <property type="match status" value="1"/>
</dbReference>
<dbReference type="RefSeq" id="WP_177242489.1">
    <property type="nucleotide sequence ID" value="NZ_FOKG01000002.1"/>
</dbReference>
<evidence type="ECO:0000256" key="3">
    <source>
        <dbReference type="SAM" id="MobiDB-lite"/>
    </source>
</evidence>
<dbReference type="NCBIfam" id="TIGR00377">
    <property type="entry name" value="ant_ant_sig"/>
    <property type="match status" value="1"/>
</dbReference>
<reference evidence="6" key="1">
    <citation type="submission" date="2016-10" db="EMBL/GenBank/DDBJ databases">
        <authorList>
            <person name="Varghese N."/>
            <person name="Submissions S."/>
        </authorList>
    </citation>
    <scope>NUCLEOTIDE SEQUENCE [LARGE SCALE GENOMIC DNA]</scope>
    <source>
        <strain evidence="6">CGMCC 4.3568</strain>
    </source>
</reference>
<dbReference type="Gene3D" id="3.30.750.24">
    <property type="entry name" value="STAS domain"/>
    <property type="match status" value="1"/>
</dbReference>
<feature type="region of interest" description="Disordered" evidence="3">
    <location>
        <begin position="1"/>
        <end position="62"/>
    </location>
</feature>
<dbReference type="SUPFAM" id="SSF52091">
    <property type="entry name" value="SpoIIaa-like"/>
    <property type="match status" value="1"/>
</dbReference>
<dbReference type="EMBL" id="FOKG01000002">
    <property type="protein sequence ID" value="SFA94614.1"/>
    <property type="molecule type" value="Genomic_DNA"/>
</dbReference>
<dbReference type="AlphaFoldDB" id="A0A1I0X1A2"/>
<dbReference type="InterPro" id="IPR036513">
    <property type="entry name" value="STAS_dom_sf"/>
</dbReference>
<accession>A0A1I0X1A2</accession>
<gene>
    <name evidence="5" type="ORF">SAMN05216266_102384</name>
</gene>
<proteinExistence type="inferred from homology"/>
<organism evidence="5 6">
    <name type="scientific">Amycolatopsis marina</name>
    <dbReference type="NCBI Taxonomy" id="490629"/>
    <lineage>
        <taxon>Bacteria</taxon>
        <taxon>Bacillati</taxon>
        <taxon>Actinomycetota</taxon>
        <taxon>Actinomycetes</taxon>
        <taxon>Pseudonocardiales</taxon>
        <taxon>Pseudonocardiaceae</taxon>
        <taxon>Amycolatopsis</taxon>
    </lineage>
</organism>
<dbReference type="Proteomes" id="UP000243799">
    <property type="component" value="Unassembled WGS sequence"/>
</dbReference>
<name>A0A1I0X1A2_9PSEU</name>
<dbReference type="InterPro" id="IPR002645">
    <property type="entry name" value="STAS_dom"/>
</dbReference>
<evidence type="ECO:0000259" key="4">
    <source>
        <dbReference type="PROSITE" id="PS50801"/>
    </source>
</evidence>
<evidence type="ECO:0000256" key="2">
    <source>
        <dbReference type="RuleBase" id="RU003749"/>
    </source>
</evidence>
<protein>
    <recommendedName>
        <fullName evidence="2">Anti-sigma factor antagonist</fullName>
    </recommendedName>
</protein>
<evidence type="ECO:0000313" key="6">
    <source>
        <dbReference type="Proteomes" id="UP000243799"/>
    </source>
</evidence>
<dbReference type="STRING" id="490629.SAMN05216266_102384"/>
<dbReference type="GO" id="GO:0043856">
    <property type="term" value="F:anti-sigma factor antagonist activity"/>
    <property type="evidence" value="ECO:0007669"/>
    <property type="project" value="InterPro"/>
</dbReference>
<dbReference type="InterPro" id="IPR003658">
    <property type="entry name" value="Anti-sigma_ant"/>
</dbReference>
<feature type="domain" description="STAS" evidence="4">
    <location>
        <begin position="79"/>
        <end position="179"/>
    </location>
</feature>
<feature type="compositionally biased region" description="Basic and acidic residues" evidence="3">
    <location>
        <begin position="1"/>
        <end position="11"/>
    </location>
</feature>
<keyword evidence="6" id="KW-1185">Reference proteome</keyword>
<dbReference type="PANTHER" id="PTHR33495:SF2">
    <property type="entry name" value="ANTI-SIGMA FACTOR ANTAGONIST TM_1081-RELATED"/>
    <property type="match status" value="1"/>
</dbReference>
<dbReference type="PROSITE" id="PS50801">
    <property type="entry name" value="STAS"/>
    <property type="match status" value="1"/>
</dbReference>
<sequence length="181" mass="18938">MATPVEHHTENADSALSPLGHRDAGTPEVVLAPHVPASPTTPSQRGSRRTVPGASVRGRPVRGGSAAGLRVSVTYPSRDVVLIALAGELDLSTVGRVQDILETRIRSTVGRVVLDLSHLTFLGVAGLGLLHSARHRAAVADTDLRLVAVTREVTRPLRLTGLDRLLACYPTAAAALECAGD</sequence>
<evidence type="ECO:0000313" key="5">
    <source>
        <dbReference type="EMBL" id="SFA94614.1"/>
    </source>
</evidence>
<dbReference type="PANTHER" id="PTHR33495">
    <property type="entry name" value="ANTI-SIGMA FACTOR ANTAGONIST TM_1081-RELATED-RELATED"/>
    <property type="match status" value="1"/>
</dbReference>
<comment type="similarity">
    <text evidence="1 2">Belongs to the anti-sigma-factor antagonist family.</text>
</comment>
<evidence type="ECO:0000256" key="1">
    <source>
        <dbReference type="ARBA" id="ARBA00009013"/>
    </source>
</evidence>